<feature type="domain" description="Hydantoinase A/oxoprolinase" evidence="1">
    <location>
        <begin position="209"/>
        <end position="495"/>
    </location>
</feature>
<organism evidence="4 5">
    <name type="scientific">Roseomonas haemaphysalidis</name>
    <dbReference type="NCBI Taxonomy" id="2768162"/>
    <lineage>
        <taxon>Bacteria</taxon>
        <taxon>Pseudomonadati</taxon>
        <taxon>Pseudomonadota</taxon>
        <taxon>Alphaproteobacteria</taxon>
        <taxon>Acetobacterales</taxon>
        <taxon>Roseomonadaceae</taxon>
        <taxon>Roseomonas</taxon>
    </lineage>
</organism>
<protein>
    <submittedName>
        <fullName evidence="4">Hydantoinase/oxoprolinase family protein</fullName>
    </submittedName>
</protein>
<evidence type="ECO:0000259" key="3">
    <source>
        <dbReference type="Pfam" id="PF19278"/>
    </source>
</evidence>
<dbReference type="EMBL" id="JACTNG010000005">
    <property type="protein sequence ID" value="MBO1079684.1"/>
    <property type="molecule type" value="Genomic_DNA"/>
</dbReference>
<dbReference type="InterPro" id="IPR045079">
    <property type="entry name" value="Oxoprolinase-like"/>
</dbReference>
<proteinExistence type="predicted"/>
<dbReference type="InterPro" id="IPR049517">
    <property type="entry name" value="ACX-like_C"/>
</dbReference>
<dbReference type="SUPFAM" id="SSF53067">
    <property type="entry name" value="Actin-like ATPase domain"/>
    <property type="match status" value="1"/>
</dbReference>
<evidence type="ECO:0000313" key="5">
    <source>
        <dbReference type="Proteomes" id="UP001518989"/>
    </source>
</evidence>
<reference evidence="4 5" key="1">
    <citation type="submission" date="2020-09" db="EMBL/GenBank/DDBJ databases">
        <title>Roseomonas.</title>
        <authorList>
            <person name="Zhu W."/>
        </authorList>
    </citation>
    <scope>NUCLEOTIDE SEQUENCE [LARGE SCALE GENOMIC DNA]</scope>
    <source>
        <strain evidence="4 5">573</strain>
    </source>
</reference>
<dbReference type="Proteomes" id="UP001518989">
    <property type="component" value="Unassembled WGS sequence"/>
</dbReference>
<dbReference type="Pfam" id="PF01968">
    <property type="entry name" value="Hydantoinase_A"/>
    <property type="match status" value="1"/>
</dbReference>
<evidence type="ECO:0000259" key="2">
    <source>
        <dbReference type="Pfam" id="PF05378"/>
    </source>
</evidence>
<dbReference type="RefSeq" id="WP_207417363.1">
    <property type="nucleotide sequence ID" value="NZ_CP061177.1"/>
</dbReference>
<dbReference type="PANTHER" id="PTHR11365:SF23">
    <property type="entry name" value="HYPOTHETICAL 5-OXOPROLINASE (EUROFUNG)-RELATED"/>
    <property type="match status" value="1"/>
</dbReference>
<dbReference type="PANTHER" id="PTHR11365">
    <property type="entry name" value="5-OXOPROLINASE RELATED"/>
    <property type="match status" value="1"/>
</dbReference>
<evidence type="ECO:0000313" key="4">
    <source>
        <dbReference type="EMBL" id="MBO1079684.1"/>
    </source>
</evidence>
<feature type="domain" description="Acetophenone carboxylase-like C-terminal" evidence="3">
    <location>
        <begin position="511"/>
        <end position="681"/>
    </location>
</feature>
<keyword evidence="5" id="KW-1185">Reference proteome</keyword>
<dbReference type="InterPro" id="IPR008040">
    <property type="entry name" value="Hydant_A_N"/>
</dbReference>
<feature type="domain" description="Hydantoinase/oxoprolinase N-terminal" evidence="2">
    <location>
        <begin position="5"/>
        <end position="188"/>
    </location>
</feature>
<evidence type="ECO:0000259" key="1">
    <source>
        <dbReference type="Pfam" id="PF01968"/>
    </source>
</evidence>
<dbReference type="Pfam" id="PF05378">
    <property type="entry name" value="Hydant_A_N"/>
    <property type="match status" value="1"/>
</dbReference>
<accession>A0ABS3KQG4</accession>
<gene>
    <name evidence="4" type="ORF">IAI61_11640</name>
</gene>
<dbReference type="InterPro" id="IPR043129">
    <property type="entry name" value="ATPase_NBD"/>
</dbReference>
<comment type="caution">
    <text evidence="4">The sequence shown here is derived from an EMBL/GenBank/DDBJ whole genome shotgun (WGS) entry which is preliminary data.</text>
</comment>
<sequence>MARWRVGVDSGGTFTDVCLFDEDSGRVEVWKVSSTPDDPSRGIAQGVEEGMRRVAPEAGDKPGAPVSYFGHGTTVATNALIQHRGVRTGLVTTDGFRDLLEIGRQKRPDLYDMQADKPPVLVARDLRQEVPERVRHDGTVETALDEAAMRAAAVALREAGVKAVAVSFLYGFIRPEHEQRAVEILREEMPEAFISAGHEIAPEFREYERLSTVVLNAYLGPVMRRYIENLVPRLEGLGMTATPHLTQSNGGVISFAAAAGLPVRTVLSGPSTGVVGAQVIGKLAGFEDLITFDMGGTSTDVALLQGGQCRLTSEAVVHGYPIKAPMLDIHTVGAGGGSIAHVDAGGLLKVGPRSCGAFPGPVCYDKGSTEPATTDANVVLQTLNPTHLLGGRMAIRQDLAKQAVGRLAEQLGLGLMETAQGILSVVTANMARAIRVISVQRGHDPRDFTLMAFGGGGPLYAARLAKELDMKRVLVPRNPGILCAMGLLLTDLRADFAATKLLPLAPASVPEIAEGFDTLAARAEDWFAHEEIAAGNRQLTRTADMRYKGQNYELAVALPDGPVTEATLDALASGFADLHRQRYGFVAEGELVQVVTLRLEATGFVQKATLTRHPEAGPDATAARIGERPVWFPEAGDFVPTPIYSRDELKPGNRFAGPAIVEQMDTTTVVPPGMTACVDPYLNLILEVAA</sequence>
<dbReference type="InterPro" id="IPR002821">
    <property type="entry name" value="Hydantoinase_A"/>
</dbReference>
<name>A0ABS3KQG4_9PROT</name>
<dbReference type="Pfam" id="PF19278">
    <property type="entry name" value="Hydant_A_C"/>
    <property type="match status" value="1"/>
</dbReference>